<dbReference type="PANTHER" id="PTHR30618:SF15">
    <property type="entry name" value="NICOTINAMIDE RIBOSIDE TRANSPORTER 1-RELATED"/>
    <property type="match status" value="1"/>
</dbReference>
<feature type="transmembrane region" description="Helical" evidence="6">
    <location>
        <begin position="386"/>
        <end position="410"/>
    </location>
</feature>
<keyword evidence="4 6" id="KW-1133">Transmembrane helix</keyword>
<feature type="transmembrane region" description="Helical" evidence="6">
    <location>
        <begin position="270"/>
        <end position="293"/>
    </location>
</feature>
<organism evidence="7 8">
    <name type="scientific">Ogataea parapolymorpha (strain ATCC 26012 / BCRC 20466 / JCM 22074 / NRRL Y-7560 / DL-1)</name>
    <name type="common">Yeast</name>
    <name type="synonym">Hansenula polymorpha</name>
    <dbReference type="NCBI Taxonomy" id="871575"/>
    <lineage>
        <taxon>Eukaryota</taxon>
        <taxon>Fungi</taxon>
        <taxon>Dikarya</taxon>
        <taxon>Ascomycota</taxon>
        <taxon>Saccharomycotina</taxon>
        <taxon>Pichiomycetes</taxon>
        <taxon>Pichiales</taxon>
        <taxon>Pichiaceae</taxon>
        <taxon>Ogataea</taxon>
    </lineage>
</organism>
<dbReference type="CDD" id="cd11482">
    <property type="entry name" value="SLC-NCS1sbd_NRT1-like"/>
    <property type="match status" value="1"/>
</dbReference>
<evidence type="ECO:0000313" key="8">
    <source>
        <dbReference type="Proteomes" id="UP000008673"/>
    </source>
</evidence>
<dbReference type="InterPro" id="IPR045225">
    <property type="entry name" value="Uracil/uridine/allantoin_perm"/>
</dbReference>
<dbReference type="HOGENOM" id="CLU_021555_3_0_1"/>
<evidence type="ECO:0000256" key="6">
    <source>
        <dbReference type="SAM" id="Phobius"/>
    </source>
</evidence>
<dbReference type="EMBL" id="AEOI02000004">
    <property type="protein sequence ID" value="ESX01759.1"/>
    <property type="molecule type" value="Genomic_DNA"/>
</dbReference>
<dbReference type="AlphaFoldDB" id="W1QHH3"/>
<comment type="similarity">
    <text evidence="2">Belongs to the purine-cytosine permease (2.A.39) family.</text>
</comment>
<dbReference type="OrthoDB" id="2018619at2759"/>
<evidence type="ECO:0000256" key="4">
    <source>
        <dbReference type="ARBA" id="ARBA00022989"/>
    </source>
</evidence>
<dbReference type="InterPro" id="IPR001248">
    <property type="entry name" value="Pur-cyt_permease"/>
</dbReference>
<protein>
    <recommendedName>
        <fullName evidence="9">Thiamine transporter</fullName>
    </recommendedName>
</protein>
<dbReference type="Proteomes" id="UP000008673">
    <property type="component" value="Unassembled WGS sequence"/>
</dbReference>
<dbReference type="OMA" id="AHMVTRD"/>
<evidence type="ECO:0000256" key="1">
    <source>
        <dbReference type="ARBA" id="ARBA00004141"/>
    </source>
</evidence>
<evidence type="ECO:0008006" key="9">
    <source>
        <dbReference type="Google" id="ProtNLM"/>
    </source>
</evidence>
<feature type="transmembrane region" description="Helical" evidence="6">
    <location>
        <begin position="40"/>
        <end position="64"/>
    </location>
</feature>
<gene>
    <name evidence="7" type="ORF">HPODL_04535</name>
</gene>
<dbReference type="PANTHER" id="PTHR30618">
    <property type="entry name" value="NCS1 FAMILY PURINE/PYRIMIDINE TRANSPORTER"/>
    <property type="match status" value="1"/>
</dbReference>
<reference evidence="7 8" key="1">
    <citation type="journal article" date="2013" name="BMC Genomics">
        <title>Genome sequence and analysis of methylotrophic yeast Hansenula polymorpha DL1.</title>
        <authorList>
            <person name="Ravin N.V."/>
            <person name="Eldarov M.A."/>
            <person name="Kadnikov V.V."/>
            <person name="Beletsky A.V."/>
            <person name="Schneider J."/>
            <person name="Mardanova E.S."/>
            <person name="Smekalova E.M."/>
            <person name="Zvereva M.I."/>
            <person name="Dontsova O.A."/>
            <person name="Mardanov A.V."/>
            <person name="Skryabin K.G."/>
        </authorList>
    </citation>
    <scope>NUCLEOTIDE SEQUENCE [LARGE SCALE GENOMIC DNA]</scope>
    <source>
        <strain evidence="8">ATCC 26012 / BCRC 20466 / JCM 22074 / NRRL Y-7560 / DL-1</strain>
    </source>
</reference>
<feature type="transmembrane region" description="Helical" evidence="6">
    <location>
        <begin position="472"/>
        <end position="495"/>
    </location>
</feature>
<dbReference type="eggNOG" id="KOG2466">
    <property type="taxonomic scope" value="Eukaryota"/>
</dbReference>
<feature type="transmembrane region" description="Helical" evidence="6">
    <location>
        <begin position="430"/>
        <end position="452"/>
    </location>
</feature>
<dbReference type="KEGG" id="opa:HPODL_04535"/>
<feature type="transmembrane region" description="Helical" evidence="6">
    <location>
        <begin position="363"/>
        <end position="380"/>
    </location>
</feature>
<sequence length="543" mass="60435">MRLLSAIHNWLVLDDSDEARNRDIVPIPVHRRRWKFDGFVSYWAISSMCAVTWAGGSSIMYMGLTGAQTMGVIVIGNLIISVSALVNSIYGTKYHIGYSVFQRVVFGVKGSVVGVLIRSILSVVWFAYQAWLGGLCINIILSSWSQSYLNMKNTLPESVPMTTQELVGYVIFLIISVPVLMVPPEYYSPFLASGSLCIFFIGIGITAWAVVDNGNSYGTMMTKQLSTANSLGWAWIYGINSWYSSLVAGISNQSDYSRFNKKEWHSHWGILIGCNVAGFIIPLFGIVTASALAEKYGQEFWMPNDICMFWLQQNYTAKSRAAAFFCGVGLTVSQLGVNCVGNAISGGMDLASVFPRYINIRRGAILCLLLSWPTQPWLFFNSSSTFLTVMSSFSVFITPLVAIYLCEFFIIRRGIIKLSDCYVFSKNSIYWYTGGVNWRSLLSFVCGSAPGLPGLINAANPNIGINSGAMHLYYGSFIFQFAITLAIHYFLTFFFRVPIGERDMEDYFDTYSPAECAKLGMIPYAGQVFEGEDPEYIVIEESK</sequence>
<dbReference type="RefSeq" id="XP_013936345.1">
    <property type="nucleotide sequence ID" value="XM_014080870.1"/>
</dbReference>
<dbReference type="GO" id="GO:0015205">
    <property type="term" value="F:nucleobase transmembrane transporter activity"/>
    <property type="evidence" value="ECO:0007669"/>
    <property type="project" value="TreeGrafter"/>
</dbReference>
<feature type="transmembrane region" description="Helical" evidence="6">
    <location>
        <begin position="190"/>
        <end position="211"/>
    </location>
</feature>
<feature type="transmembrane region" description="Helical" evidence="6">
    <location>
        <begin position="231"/>
        <end position="250"/>
    </location>
</feature>
<dbReference type="GeneID" id="25773963"/>
<evidence type="ECO:0000256" key="3">
    <source>
        <dbReference type="ARBA" id="ARBA00022692"/>
    </source>
</evidence>
<evidence type="ECO:0000256" key="2">
    <source>
        <dbReference type="ARBA" id="ARBA00008974"/>
    </source>
</evidence>
<dbReference type="Pfam" id="PF02133">
    <property type="entry name" value="Transp_cyt_pur"/>
    <property type="match status" value="1"/>
</dbReference>
<evidence type="ECO:0000313" key="7">
    <source>
        <dbReference type="EMBL" id="ESX01759.1"/>
    </source>
</evidence>
<dbReference type="Gene3D" id="1.10.4160.10">
    <property type="entry name" value="Hydantoin permease"/>
    <property type="match status" value="1"/>
</dbReference>
<feature type="transmembrane region" description="Helical" evidence="6">
    <location>
        <begin position="166"/>
        <end position="184"/>
    </location>
</feature>
<dbReference type="GO" id="GO:0005886">
    <property type="term" value="C:plasma membrane"/>
    <property type="evidence" value="ECO:0007669"/>
    <property type="project" value="TreeGrafter"/>
</dbReference>
<proteinExistence type="inferred from homology"/>
<feature type="transmembrane region" description="Helical" evidence="6">
    <location>
        <begin position="70"/>
        <end position="92"/>
    </location>
</feature>
<comment type="caution">
    <text evidence="7">The sequence shown here is derived from an EMBL/GenBank/DDBJ whole genome shotgun (WGS) entry which is preliminary data.</text>
</comment>
<evidence type="ECO:0000256" key="5">
    <source>
        <dbReference type="ARBA" id="ARBA00023136"/>
    </source>
</evidence>
<name>W1QHH3_OGAPD</name>
<comment type="subcellular location">
    <subcellularLocation>
        <location evidence="1">Membrane</location>
        <topology evidence="1">Multi-pass membrane protein</topology>
    </subcellularLocation>
</comment>
<keyword evidence="3 6" id="KW-0812">Transmembrane</keyword>
<keyword evidence="8" id="KW-1185">Reference proteome</keyword>
<feature type="transmembrane region" description="Helical" evidence="6">
    <location>
        <begin position="104"/>
        <end position="121"/>
    </location>
</feature>
<accession>W1QHH3</accession>
<keyword evidence="5 6" id="KW-0472">Membrane</keyword>